<accession>A0ABR2VP82</accession>
<dbReference type="PROSITE" id="PS51677">
    <property type="entry name" value="NODB"/>
    <property type="match status" value="1"/>
</dbReference>
<evidence type="ECO:0000313" key="6">
    <source>
        <dbReference type="Proteomes" id="UP001479436"/>
    </source>
</evidence>
<evidence type="ECO:0000256" key="3">
    <source>
        <dbReference type="SAM" id="SignalP"/>
    </source>
</evidence>
<dbReference type="EC" id="3.5.1.41" evidence="5"/>
<reference evidence="5 6" key="1">
    <citation type="submission" date="2023-04" db="EMBL/GenBank/DDBJ databases">
        <title>Genome of Basidiobolus ranarum AG-B5.</title>
        <authorList>
            <person name="Stajich J.E."/>
            <person name="Carter-House D."/>
            <person name="Gryganskyi A."/>
        </authorList>
    </citation>
    <scope>NUCLEOTIDE SEQUENCE [LARGE SCALE GENOMIC DNA]</scope>
    <source>
        <strain evidence="5 6">AG-B5</strain>
    </source>
</reference>
<keyword evidence="6" id="KW-1185">Reference proteome</keyword>
<dbReference type="InterPro" id="IPR050248">
    <property type="entry name" value="Polysacc_deacetylase_ArnD"/>
</dbReference>
<sequence length="173" mass="18547">MHIQITSLTLLALTKLAIAQEAASSTLATIDPAWVNRYDLSSVPDVAPRPVGSGTCPTSRCGPGDCENCWETCGNCALPDEIYGCQAGQWALTFDDGPSQYTAQLLDILAAANVKATMIGTNAIQFPDVVKRAYDEGHQIASHTWSHPHLMSLSNKQIVAEVKATEDALFNIT</sequence>
<dbReference type="PANTHER" id="PTHR10587:SF133">
    <property type="entry name" value="CHITIN DEACETYLASE 1-RELATED"/>
    <property type="match status" value="1"/>
</dbReference>
<evidence type="ECO:0000259" key="4">
    <source>
        <dbReference type="PROSITE" id="PS51677"/>
    </source>
</evidence>
<dbReference type="Gene3D" id="3.20.20.370">
    <property type="entry name" value="Glycoside hydrolase/deacetylase"/>
    <property type="match status" value="1"/>
</dbReference>
<gene>
    <name evidence="5" type="primary">CDA2_31</name>
    <name evidence="5" type="ORF">K7432_015223</name>
</gene>
<dbReference type="PANTHER" id="PTHR10587">
    <property type="entry name" value="GLYCOSYL TRANSFERASE-RELATED"/>
    <property type="match status" value="1"/>
</dbReference>
<evidence type="ECO:0000256" key="1">
    <source>
        <dbReference type="ARBA" id="ARBA00022723"/>
    </source>
</evidence>
<feature type="chain" id="PRO_5047364580" evidence="3">
    <location>
        <begin position="20"/>
        <end position="173"/>
    </location>
</feature>
<dbReference type="Proteomes" id="UP001479436">
    <property type="component" value="Unassembled WGS sequence"/>
</dbReference>
<keyword evidence="1" id="KW-0479">Metal-binding</keyword>
<comment type="caution">
    <text evidence="5">The sequence shown here is derived from an EMBL/GenBank/DDBJ whole genome shotgun (WGS) entry which is preliminary data.</text>
</comment>
<keyword evidence="2 5" id="KW-0378">Hydrolase</keyword>
<protein>
    <submittedName>
        <fullName evidence="5">Chitin deacetylase</fullName>
        <ecNumber evidence="5">3.5.1.41</ecNumber>
    </submittedName>
</protein>
<evidence type="ECO:0000313" key="5">
    <source>
        <dbReference type="EMBL" id="KAK9686239.1"/>
    </source>
</evidence>
<dbReference type="Pfam" id="PF01522">
    <property type="entry name" value="Polysacc_deac_1"/>
    <property type="match status" value="1"/>
</dbReference>
<evidence type="ECO:0000256" key="2">
    <source>
        <dbReference type="ARBA" id="ARBA00022801"/>
    </source>
</evidence>
<dbReference type="GO" id="GO:0004099">
    <property type="term" value="F:chitin deacetylase activity"/>
    <property type="evidence" value="ECO:0007669"/>
    <property type="project" value="UniProtKB-EC"/>
</dbReference>
<name>A0ABR2VP82_9FUNG</name>
<organism evidence="5 6">
    <name type="scientific">Basidiobolus ranarum</name>
    <dbReference type="NCBI Taxonomy" id="34480"/>
    <lineage>
        <taxon>Eukaryota</taxon>
        <taxon>Fungi</taxon>
        <taxon>Fungi incertae sedis</taxon>
        <taxon>Zoopagomycota</taxon>
        <taxon>Entomophthoromycotina</taxon>
        <taxon>Basidiobolomycetes</taxon>
        <taxon>Basidiobolales</taxon>
        <taxon>Basidiobolaceae</taxon>
        <taxon>Basidiobolus</taxon>
    </lineage>
</organism>
<dbReference type="InterPro" id="IPR011330">
    <property type="entry name" value="Glyco_hydro/deAcase_b/a-brl"/>
</dbReference>
<dbReference type="EMBL" id="JASJQH010008866">
    <property type="protein sequence ID" value="KAK9686239.1"/>
    <property type="molecule type" value="Genomic_DNA"/>
</dbReference>
<dbReference type="SUPFAM" id="SSF88713">
    <property type="entry name" value="Glycoside hydrolase/deacetylase"/>
    <property type="match status" value="1"/>
</dbReference>
<feature type="signal peptide" evidence="3">
    <location>
        <begin position="1"/>
        <end position="19"/>
    </location>
</feature>
<dbReference type="InterPro" id="IPR002509">
    <property type="entry name" value="NODB_dom"/>
</dbReference>
<keyword evidence="3" id="KW-0732">Signal</keyword>
<proteinExistence type="predicted"/>
<feature type="domain" description="NodB homology" evidence="4">
    <location>
        <begin position="88"/>
        <end position="173"/>
    </location>
</feature>